<dbReference type="Gene3D" id="1.10.490.10">
    <property type="entry name" value="Globins"/>
    <property type="match status" value="1"/>
</dbReference>
<dbReference type="Proteomes" id="UP000304880">
    <property type="component" value="Unassembled WGS sequence"/>
</dbReference>
<comment type="similarity">
    <text evidence="3">Belongs to the methyl-accepting chemotaxis (MCP) protein family.</text>
</comment>
<dbReference type="GO" id="GO:0019825">
    <property type="term" value="F:oxygen binding"/>
    <property type="evidence" value="ECO:0007669"/>
    <property type="project" value="InterPro"/>
</dbReference>
<dbReference type="GO" id="GO:0020037">
    <property type="term" value="F:heme binding"/>
    <property type="evidence" value="ECO:0007669"/>
    <property type="project" value="InterPro"/>
</dbReference>
<dbReference type="InterPro" id="IPR039379">
    <property type="entry name" value="Protoglobin_sensor_dom"/>
</dbReference>
<dbReference type="CDD" id="cd11386">
    <property type="entry name" value="MCP_signal"/>
    <property type="match status" value="1"/>
</dbReference>
<evidence type="ECO:0000313" key="6">
    <source>
        <dbReference type="EMBL" id="TNH39863.1"/>
    </source>
</evidence>
<comment type="subcellular location">
    <subcellularLocation>
        <location evidence="1">Membrane</location>
    </subcellularLocation>
</comment>
<dbReference type="SMART" id="SM00283">
    <property type="entry name" value="MA"/>
    <property type="match status" value="1"/>
</dbReference>
<feature type="domain" description="Methyl-accepting transducer" evidence="5">
    <location>
        <begin position="234"/>
        <end position="463"/>
    </location>
</feature>
<dbReference type="PANTHER" id="PTHR43531">
    <property type="entry name" value="PROTEIN ICFG"/>
    <property type="match status" value="1"/>
</dbReference>
<evidence type="ECO:0000259" key="5">
    <source>
        <dbReference type="PROSITE" id="PS50111"/>
    </source>
</evidence>
<dbReference type="InterPro" id="IPR004089">
    <property type="entry name" value="MCPsignal_dom"/>
</dbReference>
<dbReference type="SUPFAM" id="SSF46458">
    <property type="entry name" value="Globin-like"/>
    <property type="match status" value="1"/>
</dbReference>
<evidence type="ECO:0000256" key="2">
    <source>
        <dbReference type="ARBA" id="ARBA00022500"/>
    </source>
</evidence>
<protein>
    <submittedName>
        <fullName evidence="6">Globin-coupled sensor protein</fullName>
    </submittedName>
</protein>
<dbReference type="EMBL" id="VDDC01000012">
    <property type="protein sequence ID" value="TNH39863.1"/>
    <property type="molecule type" value="Genomic_DNA"/>
</dbReference>
<dbReference type="GO" id="GO:0004888">
    <property type="term" value="F:transmembrane signaling receptor activity"/>
    <property type="evidence" value="ECO:0007669"/>
    <property type="project" value="InterPro"/>
</dbReference>
<keyword evidence="4" id="KW-0807">Transducer</keyword>
<organism evidence="6 7">
    <name type="scientific">Paracoccus haeundaensis</name>
    <dbReference type="NCBI Taxonomy" id="225362"/>
    <lineage>
        <taxon>Bacteria</taxon>
        <taxon>Pseudomonadati</taxon>
        <taxon>Pseudomonadota</taxon>
        <taxon>Alphaproteobacteria</taxon>
        <taxon>Rhodobacterales</taxon>
        <taxon>Paracoccaceae</taxon>
        <taxon>Paracoccus</taxon>
    </lineage>
</organism>
<comment type="caution">
    <text evidence="6">The sequence shown here is derived from an EMBL/GenBank/DDBJ whole genome shotgun (WGS) entry which is preliminary data.</text>
</comment>
<dbReference type="GO" id="GO:0007165">
    <property type="term" value="P:signal transduction"/>
    <property type="evidence" value="ECO:0007669"/>
    <property type="project" value="UniProtKB-KW"/>
</dbReference>
<dbReference type="InterPro" id="IPR051310">
    <property type="entry name" value="MCP_chemotaxis"/>
</dbReference>
<keyword evidence="7" id="KW-1185">Reference proteome</keyword>
<dbReference type="PRINTS" id="PR00260">
    <property type="entry name" value="CHEMTRNSDUCR"/>
</dbReference>
<evidence type="ECO:0000256" key="1">
    <source>
        <dbReference type="ARBA" id="ARBA00004370"/>
    </source>
</evidence>
<proteinExistence type="inferred from homology"/>
<evidence type="ECO:0000256" key="3">
    <source>
        <dbReference type="ARBA" id="ARBA00029447"/>
    </source>
</evidence>
<dbReference type="PANTHER" id="PTHR43531:SF11">
    <property type="entry name" value="METHYL-ACCEPTING CHEMOTAXIS PROTEIN 3"/>
    <property type="match status" value="1"/>
</dbReference>
<dbReference type="PROSITE" id="PS50111">
    <property type="entry name" value="CHEMOTAXIS_TRANSDUC_2"/>
    <property type="match status" value="1"/>
</dbReference>
<evidence type="ECO:0000313" key="7">
    <source>
        <dbReference type="Proteomes" id="UP000304880"/>
    </source>
</evidence>
<dbReference type="InterPro" id="IPR004090">
    <property type="entry name" value="Chemotax_Me-accpt_rcpt"/>
</dbReference>
<dbReference type="Gene3D" id="1.10.287.950">
    <property type="entry name" value="Methyl-accepting chemotaxis protein"/>
    <property type="match status" value="1"/>
</dbReference>
<dbReference type="InterPro" id="IPR044398">
    <property type="entry name" value="Globin-sensor_dom"/>
</dbReference>
<dbReference type="CDD" id="cd01068">
    <property type="entry name" value="globin_sensor"/>
    <property type="match status" value="1"/>
</dbReference>
<accession>A0A5C4R780</accession>
<dbReference type="InterPro" id="IPR009050">
    <property type="entry name" value="Globin-like_sf"/>
</dbReference>
<dbReference type="Pfam" id="PF00015">
    <property type="entry name" value="MCPsignal"/>
    <property type="match status" value="1"/>
</dbReference>
<dbReference type="FunFam" id="1.10.287.950:FF:000001">
    <property type="entry name" value="Methyl-accepting chemotaxis sensory transducer"/>
    <property type="match status" value="1"/>
</dbReference>
<dbReference type="AlphaFoldDB" id="A0A5C4R780"/>
<keyword evidence="2" id="KW-0145">Chemotaxis</keyword>
<sequence length="494" mass="53533">MRKDQAVTHPDSHDTIHLQDRLDFLGLDAPAQARLKALAPRIAASVGPALSEFYTKIAATPVLRRYFTDNAHTERARSSQAQHWARIASGEFGADYALSVRRIGAVHARIGLEPRWYIGGYGLVLDYVIRDMLGERRAWTAASRKRLADDISVLMRASLLDIDLSISTYLDQIDGRRKEVEDAQQRAFEALSGALGRLAEGDLTTRLDPELSARTRFNETVEQLASIIGSVRHSAGQIGNGTGEIAAASDDLARRTEQQAASLEETAAALNEMTEAVRDSATRSRQAEEMAARARQVAAHGSQIMDQTRTAMDDVSSSAGEMGQIIGVISEIAFQTNLLALNAGVEAARAGEAGRGFAVVAAEVRALAQRSAEAVRTIQTLIDRSVQQTTHGVSLVGATHQALSDIILVFNEIEGIVTEMSSTAQRQSSSISEINSAVRYLDDVTQQNAAMVEEANATSTLLNAEVKDLTRIVSSFTMAAPRPQLHQQTYRQAV</sequence>
<dbReference type="GO" id="GO:0006935">
    <property type="term" value="P:chemotaxis"/>
    <property type="evidence" value="ECO:0007669"/>
    <property type="project" value="UniProtKB-KW"/>
</dbReference>
<name>A0A5C4R780_9RHOB</name>
<dbReference type="GO" id="GO:0016020">
    <property type="term" value="C:membrane"/>
    <property type="evidence" value="ECO:0007669"/>
    <property type="project" value="UniProtKB-SubCell"/>
</dbReference>
<evidence type="ECO:0000256" key="4">
    <source>
        <dbReference type="PROSITE-ProRule" id="PRU00284"/>
    </source>
</evidence>
<reference evidence="6 7" key="1">
    <citation type="submission" date="2019-06" db="EMBL/GenBank/DDBJ databases">
        <authorList>
            <person name="Li J."/>
        </authorList>
    </citation>
    <scope>NUCLEOTIDE SEQUENCE [LARGE SCALE GENOMIC DNA]</scope>
    <source>
        <strain evidence="6 7">CGMCC 1.8012</strain>
    </source>
</reference>
<dbReference type="Pfam" id="PF11563">
    <property type="entry name" value="Protoglobin"/>
    <property type="match status" value="1"/>
</dbReference>
<dbReference type="InterPro" id="IPR012292">
    <property type="entry name" value="Globin/Proto"/>
</dbReference>
<dbReference type="SUPFAM" id="SSF58104">
    <property type="entry name" value="Methyl-accepting chemotaxis protein (MCP) signaling domain"/>
    <property type="match status" value="1"/>
</dbReference>
<gene>
    <name evidence="6" type="ORF">FHD67_07695</name>
</gene>